<dbReference type="EMBL" id="CAACVR010000006">
    <property type="protein sequence ID" value="VEU20639.1"/>
    <property type="molecule type" value="Genomic_DNA"/>
</dbReference>
<feature type="transmembrane region" description="Helical" evidence="16">
    <location>
        <begin position="469"/>
        <end position="486"/>
    </location>
</feature>
<dbReference type="FunCoup" id="A0A448YI84">
    <property type="interactions" value="10"/>
</dbReference>
<evidence type="ECO:0000259" key="17">
    <source>
        <dbReference type="Pfam" id="PF04389"/>
    </source>
</evidence>
<feature type="domain" description="Vacuolar membrane protease transmembrane" evidence="19">
    <location>
        <begin position="376"/>
        <end position="486"/>
    </location>
</feature>
<dbReference type="GO" id="GO:0008235">
    <property type="term" value="F:metalloexopeptidase activity"/>
    <property type="evidence" value="ECO:0007669"/>
    <property type="project" value="InterPro"/>
</dbReference>
<gene>
    <name evidence="20" type="ORF">BRENAR_LOCUS1374</name>
</gene>
<reference evidence="20 21" key="1">
    <citation type="submission" date="2018-12" db="EMBL/GenBank/DDBJ databases">
        <authorList>
            <person name="Tiukova I."/>
            <person name="Dainat J."/>
        </authorList>
    </citation>
    <scope>NUCLEOTIDE SEQUENCE [LARGE SCALE GENOMIC DNA]</scope>
</reference>
<keyword evidence="7 16" id="KW-0812">Transmembrane</keyword>
<dbReference type="InterPro" id="IPR007484">
    <property type="entry name" value="Peptidase_M28"/>
</dbReference>
<dbReference type="EC" id="3.4.-.-" evidence="15"/>
<evidence type="ECO:0000256" key="16">
    <source>
        <dbReference type="SAM" id="Phobius"/>
    </source>
</evidence>
<keyword evidence="5" id="KW-0926">Vacuole</keyword>
<evidence type="ECO:0000256" key="7">
    <source>
        <dbReference type="ARBA" id="ARBA00022692"/>
    </source>
</evidence>
<evidence type="ECO:0000256" key="4">
    <source>
        <dbReference type="ARBA" id="ARBA00010918"/>
    </source>
</evidence>
<evidence type="ECO:0000256" key="6">
    <source>
        <dbReference type="ARBA" id="ARBA00022670"/>
    </source>
</evidence>
<keyword evidence="9 15" id="KW-0378">Hydrolase</keyword>
<protein>
    <recommendedName>
        <fullName evidence="15">Peptide hydrolase</fullName>
        <ecNumber evidence="15">3.4.-.-</ecNumber>
    </recommendedName>
</protein>
<evidence type="ECO:0000256" key="13">
    <source>
        <dbReference type="ARBA" id="ARBA00023136"/>
    </source>
</evidence>
<dbReference type="Proteomes" id="UP000290900">
    <property type="component" value="Unassembled WGS sequence"/>
</dbReference>
<dbReference type="Pfam" id="PF22251">
    <property type="entry name" value="PFF1_TM"/>
    <property type="match status" value="2"/>
</dbReference>
<feature type="domain" description="Peptidase M28" evidence="17">
    <location>
        <begin position="123"/>
        <end position="311"/>
    </location>
</feature>
<comment type="similarity">
    <text evidence="4 15">Belongs to the peptidase M28 family.</text>
</comment>
<dbReference type="InterPro" id="IPR045175">
    <property type="entry name" value="M28_fam"/>
</dbReference>
<sequence>MTSFFSSAGSLLSALLILTISISITLNSFSETQSLLVPTPEPPILTQSWKDLQQLASKPHPYTSRANDEAHDFLLGRITELCSTKPFLSLSDDLFNRSSIIAQRDTLDPTKDEFRVISFKSGNILAKIKGSNPSLDAILVSAHYDSAPPSYGATDDGIGIVTMLGILEHFANSSQPLRSVILNFNDNEEFGLLGSEMFMKHPWSNETKLFVNLDGAGAGGRAVLLRATDSGVLGPYKSSVKRPFGNSIFQQGFRGQLVRSQTDFHTYSSNGMRGIDIDFYKPRALYHTRRDNVEEASKGSLWHMESMAMDYVLSVANLDEPLSDDPTQAVYFDLFGRYFFYISVKSLVIINVVLLALIPLLLVRVNRGSLNVWTLLRLPISFTASTLVAFLAQNFVIHDSLLLSNGYGSPLLALASLSILINHLLLTLLDRKAFLYNQTHIILSEITAVLWIFLFWATIKENNEENTSLYLSTLLFTLFSAALILGSSSVLQFFIIVPLSFSATFSVGDLLLQALNQTGQDSLESGQTVIKLVLALSVALSLPVLPFAHKLNVSVTAFFAVTFILGAVSSYLQLPASSENPIKLRFLQTLDLGRAERQGGSEKSYANFYGRRNHVLPALANFNDVSCEVDEKLDTEICKYEASRPWIVNGSLAENSFNEYLSIDLISVERGQNASSAVFQINVADNRLCAVEFNSTGYNSENASGSKNSSPVKALAVYNGDSSEQTMTDIPSGYSKDGEGNQYYRLNQGIDLVHVYKVDWKEPLYRIGLEWESEEKLGVTVKCYWGEFDAEVAVNGEKKRRLPAYDEAVELIPESSLLTNKKPGLLEVSGHVELS</sequence>
<feature type="transmembrane region" description="Helical" evidence="16">
    <location>
        <begin position="528"/>
        <end position="548"/>
    </location>
</feature>
<dbReference type="Pfam" id="PF22250">
    <property type="entry name" value="PFF1_C"/>
    <property type="match status" value="1"/>
</dbReference>
<keyword evidence="8 15" id="KW-0479">Metal-binding</keyword>
<name>A0A448YI84_BRENA</name>
<evidence type="ECO:0000256" key="9">
    <source>
        <dbReference type="ARBA" id="ARBA00022801"/>
    </source>
</evidence>
<feature type="domain" description="Vacuolar membrane protease transmembrane" evidence="19">
    <location>
        <begin position="491"/>
        <end position="554"/>
    </location>
</feature>
<evidence type="ECO:0000256" key="15">
    <source>
        <dbReference type="RuleBase" id="RU361240"/>
    </source>
</evidence>
<keyword evidence="10 15" id="KW-0862">Zinc</keyword>
<dbReference type="OrthoDB" id="76293at2759"/>
<keyword evidence="21" id="KW-1185">Reference proteome</keyword>
<evidence type="ECO:0000259" key="19">
    <source>
        <dbReference type="Pfam" id="PF22251"/>
    </source>
</evidence>
<feature type="transmembrane region" description="Helical" evidence="16">
    <location>
        <begin position="555"/>
        <end position="574"/>
    </location>
</feature>
<comment type="cofactor">
    <cofactor evidence="1">
        <name>Zn(2+)</name>
        <dbReference type="ChEBI" id="CHEBI:29105"/>
    </cofactor>
</comment>
<keyword evidence="15" id="KW-0732">Signal</keyword>
<feature type="transmembrane region" description="Helical" evidence="16">
    <location>
        <begin position="338"/>
        <end position="363"/>
    </location>
</feature>
<evidence type="ECO:0000256" key="12">
    <source>
        <dbReference type="ARBA" id="ARBA00023049"/>
    </source>
</evidence>
<dbReference type="InterPro" id="IPR048024">
    <property type="entry name" value="Fxna-like_M28_dom"/>
</dbReference>
<evidence type="ECO:0000256" key="2">
    <source>
        <dbReference type="ARBA" id="ARBA00003273"/>
    </source>
</evidence>
<keyword evidence="14" id="KW-0325">Glycoprotein</keyword>
<evidence type="ECO:0000256" key="8">
    <source>
        <dbReference type="ARBA" id="ARBA00022723"/>
    </source>
</evidence>
<feature type="transmembrane region" description="Helical" evidence="16">
    <location>
        <begin position="375"/>
        <end position="397"/>
    </location>
</feature>
<feature type="signal peptide" evidence="15">
    <location>
        <begin position="1"/>
        <end position="21"/>
    </location>
</feature>
<keyword evidence="6 15" id="KW-0645">Protease</keyword>
<dbReference type="AlphaFoldDB" id="A0A448YI84"/>
<dbReference type="SUPFAM" id="SSF53187">
    <property type="entry name" value="Zn-dependent exopeptidases"/>
    <property type="match status" value="1"/>
</dbReference>
<organism evidence="20 21">
    <name type="scientific">Brettanomyces naardenensis</name>
    <name type="common">Yeast</name>
    <dbReference type="NCBI Taxonomy" id="13370"/>
    <lineage>
        <taxon>Eukaryota</taxon>
        <taxon>Fungi</taxon>
        <taxon>Dikarya</taxon>
        <taxon>Ascomycota</taxon>
        <taxon>Saccharomycotina</taxon>
        <taxon>Pichiomycetes</taxon>
        <taxon>Pichiales</taxon>
        <taxon>Pichiaceae</taxon>
        <taxon>Brettanomyces</taxon>
    </lineage>
</organism>
<proteinExistence type="inferred from homology"/>
<evidence type="ECO:0000313" key="21">
    <source>
        <dbReference type="Proteomes" id="UP000290900"/>
    </source>
</evidence>
<comment type="subcellular location">
    <subcellularLocation>
        <location evidence="3">Vacuole membrane</location>
        <topology evidence="3">Multi-pass membrane protein</topology>
    </subcellularLocation>
</comment>
<feature type="transmembrane region" description="Helical" evidence="16">
    <location>
        <begin position="441"/>
        <end position="457"/>
    </location>
</feature>
<feature type="transmembrane region" description="Helical" evidence="16">
    <location>
        <begin position="409"/>
        <end position="429"/>
    </location>
</feature>
<evidence type="ECO:0000256" key="1">
    <source>
        <dbReference type="ARBA" id="ARBA00001947"/>
    </source>
</evidence>
<dbReference type="InterPro" id="IPR053976">
    <property type="entry name" value="PFF1_TM"/>
</dbReference>
<evidence type="ECO:0000256" key="11">
    <source>
        <dbReference type="ARBA" id="ARBA00022989"/>
    </source>
</evidence>
<feature type="chain" id="PRO_5018815031" description="Peptide hydrolase" evidence="15">
    <location>
        <begin position="22"/>
        <end position="835"/>
    </location>
</feature>
<dbReference type="GO" id="GO:0046872">
    <property type="term" value="F:metal ion binding"/>
    <property type="evidence" value="ECO:0007669"/>
    <property type="project" value="UniProtKB-KW"/>
</dbReference>
<evidence type="ECO:0000256" key="3">
    <source>
        <dbReference type="ARBA" id="ARBA00004128"/>
    </source>
</evidence>
<dbReference type="Pfam" id="PF04389">
    <property type="entry name" value="Peptidase_M28"/>
    <property type="match status" value="1"/>
</dbReference>
<dbReference type="PANTHER" id="PTHR12147">
    <property type="entry name" value="METALLOPEPTIDASE M28 FAMILY MEMBER"/>
    <property type="match status" value="1"/>
</dbReference>
<dbReference type="InParanoid" id="A0A448YI84"/>
<keyword evidence="13 16" id="KW-0472">Membrane</keyword>
<keyword evidence="11 16" id="KW-1133">Transmembrane helix</keyword>
<dbReference type="Gene3D" id="3.40.630.10">
    <property type="entry name" value="Zn peptidases"/>
    <property type="match status" value="1"/>
</dbReference>
<accession>A0A448YI84</accession>
<comment type="function">
    <text evidence="2">May be involved in vacuolar sorting and osmoregulation.</text>
</comment>
<dbReference type="STRING" id="13370.A0A448YI84"/>
<keyword evidence="12" id="KW-0482">Metalloprotease</keyword>
<evidence type="ECO:0000259" key="18">
    <source>
        <dbReference type="Pfam" id="PF22250"/>
    </source>
</evidence>
<evidence type="ECO:0000256" key="10">
    <source>
        <dbReference type="ARBA" id="ARBA00022833"/>
    </source>
</evidence>
<dbReference type="PANTHER" id="PTHR12147:SF58">
    <property type="entry name" value="VACUOLAR MEMBRANE PROTEASE"/>
    <property type="match status" value="1"/>
</dbReference>
<evidence type="ECO:0000256" key="14">
    <source>
        <dbReference type="ARBA" id="ARBA00023180"/>
    </source>
</evidence>
<feature type="transmembrane region" description="Helical" evidence="16">
    <location>
        <begin position="493"/>
        <end position="516"/>
    </location>
</feature>
<feature type="domain" description="Vacuolar membrane protease C-terminal" evidence="18">
    <location>
        <begin position="582"/>
        <end position="828"/>
    </location>
</feature>
<dbReference type="GO" id="GO:0005774">
    <property type="term" value="C:vacuolar membrane"/>
    <property type="evidence" value="ECO:0007669"/>
    <property type="project" value="UniProtKB-SubCell"/>
</dbReference>
<evidence type="ECO:0000313" key="20">
    <source>
        <dbReference type="EMBL" id="VEU20639.1"/>
    </source>
</evidence>
<dbReference type="GO" id="GO:0006508">
    <property type="term" value="P:proteolysis"/>
    <property type="evidence" value="ECO:0007669"/>
    <property type="project" value="UniProtKB-KW"/>
</dbReference>
<dbReference type="CDD" id="cd03875">
    <property type="entry name" value="M28_Fxna_like"/>
    <property type="match status" value="1"/>
</dbReference>
<evidence type="ECO:0000256" key="5">
    <source>
        <dbReference type="ARBA" id="ARBA00022554"/>
    </source>
</evidence>
<dbReference type="InterPro" id="IPR053975">
    <property type="entry name" value="PFF1_C"/>
</dbReference>